<evidence type="ECO:0000256" key="15">
    <source>
        <dbReference type="PROSITE-ProRule" id="PRU01319"/>
    </source>
</evidence>
<dbReference type="PANTHER" id="PTHR10954">
    <property type="entry name" value="RIBONUCLEASE H2 SUBUNIT A"/>
    <property type="match status" value="1"/>
</dbReference>
<dbReference type="PANTHER" id="PTHR10954:SF18">
    <property type="entry name" value="RIBONUCLEASE HII"/>
    <property type="match status" value="1"/>
</dbReference>
<dbReference type="GO" id="GO:0030145">
    <property type="term" value="F:manganese ion binding"/>
    <property type="evidence" value="ECO:0007669"/>
    <property type="project" value="UniProtKB-UniRule"/>
</dbReference>
<comment type="similarity">
    <text evidence="5 14 16">Belongs to the RNase HII family.</text>
</comment>
<evidence type="ECO:0000313" key="19">
    <source>
        <dbReference type="Proteomes" id="UP000262939"/>
    </source>
</evidence>
<dbReference type="InterPro" id="IPR001352">
    <property type="entry name" value="RNase_HII/HIII"/>
</dbReference>
<dbReference type="CDD" id="cd07182">
    <property type="entry name" value="RNase_HII_bacteria_HII_like"/>
    <property type="match status" value="1"/>
</dbReference>
<dbReference type="EC" id="3.1.26.4" evidence="6 14"/>
<keyword evidence="12 14" id="KW-0378">Hydrolase</keyword>
<dbReference type="AlphaFoldDB" id="A0A372LBR9"/>
<evidence type="ECO:0000256" key="14">
    <source>
        <dbReference type="HAMAP-Rule" id="MF_00052"/>
    </source>
</evidence>
<evidence type="ECO:0000256" key="2">
    <source>
        <dbReference type="ARBA" id="ARBA00001946"/>
    </source>
</evidence>
<dbReference type="GO" id="GO:0003723">
    <property type="term" value="F:RNA binding"/>
    <property type="evidence" value="ECO:0007669"/>
    <property type="project" value="UniProtKB-UniRule"/>
</dbReference>
<dbReference type="RefSeq" id="WP_117322669.1">
    <property type="nucleotide sequence ID" value="NZ_QVTD01000006.1"/>
</dbReference>
<name>A0A372LBR9_9BACI</name>
<dbReference type="GO" id="GO:0032299">
    <property type="term" value="C:ribonuclease H2 complex"/>
    <property type="evidence" value="ECO:0007669"/>
    <property type="project" value="TreeGrafter"/>
</dbReference>
<comment type="caution">
    <text evidence="18">The sequence shown here is derived from an EMBL/GenBank/DDBJ whole genome shotgun (WGS) entry which is preliminary data.</text>
</comment>
<dbReference type="Pfam" id="PF01351">
    <property type="entry name" value="RNase_HII"/>
    <property type="match status" value="1"/>
</dbReference>
<dbReference type="FunFam" id="3.30.420.10:FF:000006">
    <property type="entry name" value="Ribonuclease HII"/>
    <property type="match status" value="1"/>
</dbReference>
<evidence type="ECO:0000256" key="12">
    <source>
        <dbReference type="ARBA" id="ARBA00022801"/>
    </source>
</evidence>
<dbReference type="InterPro" id="IPR036397">
    <property type="entry name" value="RNaseH_sf"/>
</dbReference>
<dbReference type="InterPro" id="IPR022898">
    <property type="entry name" value="RNase_HII"/>
</dbReference>
<protein>
    <recommendedName>
        <fullName evidence="7 14">Ribonuclease HII</fullName>
        <shortName evidence="14">RNase HII</shortName>
        <ecNumber evidence="6 14">3.1.26.4</ecNumber>
    </recommendedName>
</protein>
<dbReference type="GO" id="GO:0005737">
    <property type="term" value="C:cytoplasm"/>
    <property type="evidence" value="ECO:0007669"/>
    <property type="project" value="UniProtKB-SubCell"/>
</dbReference>
<comment type="function">
    <text evidence="3 14 16">Endonuclease that specifically degrades the RNA of RNA-DNA hybrids.</text>
</comment>
<evidence type="ECO:0000256" key="13">
    <source>
        <dbReference type="ARBA" id="ARBA00023211"/>
    </source>
</evidence>
<dbReference type="GO" id="GO:0006298">
    <property type="term" value="P:mismatch repair"/>
    <property type="evidence" value="ECO:0007669"/>
    <property type="project" value="TreeGrafter"/>
</dbReference>
<dbReference type="InterPro" id="IPR012337">
    <property type="entry name" value="RNaseH-like_sf"/>
</dbReference>
<evidence type="ECO:0000256" key="6">
    <source>
        <dbReference type="ARBA" id="ARBA00012180"/>
    </source>
</evidence>
<evidence type="ECO:0000256" key="10">
    <source>
        <dbReference type="ARBA" id="ARBA00022723"/>
    </source>
</evidence>
<evidence type="ECO:0000256" key="4">
    <source>
        <dbReference type="ARBA" id="ARBA00004496"/>
    </source>
</evidence>
<comment type="cofactor">
    <cofactor evidence="2">
        <name>Mg(2+)</name>
        <dbReference type="ChEBI" id="CHEBI:18420"/>
    </cofactor>
</comment>
<dbReference type="GO" id="GO:0043137">
    <property type="term" value="P:DNA replication, removal of RNA primer"/>
    <property type="evidence" value="ECO:0007669"/>
    <property type="project" value="TreeGrafter"/>
</dbReference>
<keyword evidence="13 14" id="KW-0464">Manganese</keyword>
<feature type="domain" description="RNase H type-2" evidence="17">
    <location>
        <begin position="73"/>
        <end position="260"/>
    </location>
</feature>
<keyword evidence="10 14" id="KW-0479">Metal-binding</keyword>
<comment type="subcellular location">
    <subcellularLocation>
        <location evidence="4 14">Cytoplasm</location>
    </subcellularLocation>
</comment>
<dbReference type="InterPro" id="IPR024567">
    <property type="entry name" value="RNase_HII/HIII_dom"/>
</dbReference>
<dbReference type="PROSITE" id="PS51975">
    <property type="entry name" value="RNASE_H_2"/>
    <property type="match status" value="1"/>
</dbReference>
<reference evidence="18 19" key="1">
    <citation type="submission" date="2018-08" db="EMBL/GenBank/DDBJ databases">
        <title>Bacillus chawlae sp. nov., Bacillus glennii sp. nov., and Bacillus saganii sp. nov. Isolated from the Vehicle Assembly Building at Kennedy Space Center where the Viking Spacecraft were Assembled.</title>
        <authorList>
            <person name="Seuylemezian A."/>
            <person name="Vaishampayan P."/>
        </authorList>
    </citation>
    <scope>NUCLEOTIDE SEQUENCE [LARGE SCALE GENOMIC DNA]</scope>
    <source>
        <strain evidence="18 19">V44-8</strain>
    </source>
</reference>
<dbReference type="NCBIfam" id="NF000595">
    <property type="entry name" value="PRK00015.1-3"/>
    <property type="match status" value="1"/>
</dbReference>
<feature type="binding site" evidence="14 15">
    <location>
        <position position="80"/>
    </location>
    <ligand>
        <name>a divalent metal cation</name>
        <dbReference type="ChEBI" id="CHEBI:60240"/>
    </ligand>
</feature>
<accession>A0A372LBR9</accession>
<dbReference type="GO" id="GO:0004523">
    <property type="term" value="F:RNA-DNA hybrid ribonuclease activity"/>
    <property type="evidence" value="ECO:0007669"/>
    <property type="project" value="UniProtKB-UniRule"/>
</dbReference>
<evidence type="ECO:0000256" key="9">
    <source>
        <dbReference type="ARBA" id="ARBA00022722"/>
    </source>
</evidence>
<evidence type="ECO:0000256" key="11">
    <source>
        <dbReference type="ARBA" id="ARBA00022759"/>
    </source>
</evidence>
<keyword evidence="9 14" id="KW-0540">Nuclease</keyword>
<dbReference type="Proteomes" id="UP000262939">
    <property type="component" value="Unassembled WGS sequence"/>
</dbReference>
<sequence length="260" mass="29177">MRQTKSIKEVARALKEIKDPFDPFIAECLEDERVGVRDLAIKWHHAHAKRRRAQEHFEEMSMYEQTLRNQGFQYIAGIDEVGRGPLAGPVVASAVILPAGFYLEGLDDSKKIAEPKREIFYEAILKEAAAVGLGIIHSEEIDRLNIYQATKKAMLAAIADLKIAPDHLLIDAMELSVPMPQLSIIKGDAKSISISAASIIAKVTRDRMMKDYALKHPQYSFQKNMGYGTAEHLEALQKYGPAPWHRRSFAPVKEIAGKDR</sequence>
<comment type="cofactor">
    <cofactor evidence="14 15">
        <name>Mn(2+)</name>
        <dbReference type="ChEBI" id="CHEBI:29035"/>
    </cofactor>
    <cofactor evidence="14 15">
        <name>Mg(2+)</name>
        <dbReference type="ChEBI" id="CHEBI:18420"/>
    </cofactor>
    <text evidence="14 15">Manganese or magnesium. Binds 1 divalent metal ion per monomer in the absence of substrate. May bind a second metal ion after substrate binding.</text>
</comment>
<keyword evidence="11 14" id="KW-0255">Endonuclease</keyword>
<evidence type="ECO:0000259" key="17">
    <source>
        <dbReference type="PROSITE" id="PS51975"/>
    </source>
</evidence>
<dbReference type="HAMAP" id="MF_00052_B">
    <property type="entry name" value="RNase_HII_B"/>
    <property type="match status" value="1"/>
</dbReference>
<dbReference type="NCBIfam" id="NF000594">
    <property type="entry name" value="PRK00015.1-1"/>
    <property type="match status" value="1"/>
</dbReference>
<dbReference type="SUPFAM" id="SSF53098">
    <property type="entry name" value="Ribonuclease H-like"/>
    <property type="match status" value="1"/>
</dbReference>
<dbReference type="Gene3D" id="3.30.420.10">
    <property type="entry name" value="Ribonuclease H-like superfamily/Ribonuclease H"/>
    <property type="match status" value="1"/>
</dbReference>
<comment type="catalytic activity">
    <reaction evidence="1 14 15 16">
        <text>Endonucleolytic cleavage to 5'-phosphomonoester.</text>
        <dbReference type="EC" id="3.1.26.4"/>
    </reaction>
</comment>
<evidence type="ECO:0000256" key="5">
    <source>
        <dbReference type="ARBA" id="ARBA00007383"/>
    </source>
</evidence>
<dbReference type="OrthoDB" id="9803420at2"/>
<keyword evidence="8 14" id="KW-0963">Cytoplasm</keyword>
<keyword evidence="19" id="KW-1185">Reference proteome</keyword>
<evidence type="ECO:0000256" key="7">
    <source>
        <dbReference type="ARBA" id="ARBA00019179"/>
    </source>
</evidence>
<feature type="binding site" evidence="14 15">
    <location>
        <position position="171"/>
    </location>
    <ligand>
        <name>a divalent metal cation</name>
        <dbReference type="ChEBI" id="CHEBI:60240"/>
    </ligand>
</feature>
<feature type="binding site" evidence="14 15">
    <location>
        <position position="79"/>
    </location>
    <ligand>
        <name>a divalent metal cation</name>
        <dbReference type="ChEBI" id="CHEBI:60240"/>
    </ligand>
</feature>
<evidence type="ECO:0000256" key="3">
    <source>
        <dbReference type="ARBA" id="ARBA00004065"/>
    </source>
</evidence>
<evidence type="ECO:0000256" key="1">
    <source>
        <dbReference type="ARBA" id="ARBA00000077"/>
    </source>
</evidence>
<evidence type="ECO:0000313" key="18">
    <source>
        <dbReference type="EMBL" id="RFU63299.1"/>
    </source>
</evidence>
<dbReference type="EMBL" id="QVTD01000006">
    <property type="protein sequence ID" value="RFU63299.1"/>
    <property type="molecule type" value="Genomic_DNA"/>
</dbReference>
<evidence type="ECO:0000256" key="16">
    <source>
        <dbReference type="RuleBase" id="RU003515"/>
    </source>
</evidence>
<proteinExistence type="inferred from homology"/>
<evidence type="ECO:0000256" key="8">
    <source>
        <dbReference type="ARBA" id="ARBA00022490"/>
    </source>
</evidence>
<organism evidence="18 19">
    <name type="scientific">Peribacillus glennii</name>
    <dbReference type="NCBI Taxonomy" id="2303991"/>
    <lineage>
        <taxon>Bacteria</taxon>
        <taxon>Bacillati</taxon>
        <taxon>Bacillota</taxon>
        <taxon>Bacilli</taxon>
        <taxon>Bacillales</taxon>
        <taxon>Bacillaceae</taxon>
        <taxon>Peribacillus</taxon>
    </lineage>
</organism>
<gene>
    <name evidence="14" type="primary">rnhB</name>
    <name evidence="18" type="ORF">D0466_11185</name>
</gene>